<protein>
    <recommendedName>
        <fullName evidence="3">Senescence domain-containing protein</fullName>
    </recommendedName>
</protein>
<organism evidence="1 2">
    <name type="scientific">Henosepilachna vigintioctopunctata</name>
    <dbReference type="NCBI Taxonomy" id="420089"/>
    <lineage>
        <taxon>Eukaryota</taxon>
        <taxon>Metazoa</taxon>
        <taxon>Ecdysozoa</taxon>
        <taxon>Arthropoda</taxon>
        <taxon>Hexapoda</taxon>
        <taxon>Insecta</taxon>
        <taxon>Pterygota</taxon>
        <taxon>Neoptera</taxon>
        <taxon>Endopterygota</taxon>
        <taxon>Coleoptera</taxon>
        <taxon>Polyphaga</taxon>
        <taxon>Cucujiformia</taxon>
        <taxon>Coccinelloidea</taxon>
        <taxon>Coccinellidae</taxon>
        <taxon>Epilachninae</taxon>
        <taxon>Epilachnini</taxon>
        <taxon>Henosepilachna</taxon>
    </lineage>
</organism>
<dbReference type="AlphaFoldDB" id="A0AAW1VH91"/>
<name>A0AAW1VH91_9CUCU</name>
<keyword evidence="2" id="KW-1185">Reference proteome</keyword>
<dbReference type="EMBL" id="JARQZJ010000129">
    <property type="protein sequence ID" value="KAK9891614.1"/>
    <property type="molecule type" value="Genomic_DNA"/>
</dbReference>
<evidence type="ECO:0000313" key="2">
    <source>
        <dbReference type="Proteomes" id="UP001431783"/>
    </source>
</evidence>
<sequence>MSHKPMPESFIQIDIGLPQGSHKPLLESGSDHNVKFIAAPSFGANVEIMHKGQVSDDNLDISNTYVKIGKTEAQVHASDDVQTPIIAQPINPPNMNNMIVFSHIKHPMNIENIEYSPLTMQSIQDMETMQPPPITMTPVFTKASPMRIPKNDTRTTSIKENDVETTTEFLTTTSTALTTDPLFKHYKQPIEPLKGPMYLIIQGHSKVKTYGPSKTVHGISIQESNEISDGGDENDEFEVRHLHNYSNKSGGDEKYREGRSGKLQTLKHVIETGFGAIDSSDLKDGEVTASKRSDVQETEVQGSFKVLTGDITSEKYHKGIVEAARKLKDFGLSRSR</sequence>
<reference evidence="1 2" key="1">
    <citation type="submission" date="2023-03" db="EMBL/GenBank/DDBJ databases">
        <title>Genome insight into feeding habits of ladybird beetles.</title>
        <authorList>
            <person name="Li H.-S."/>
            <person name="Huang Y.-H."/>
            <person name="Pang H."/>
        </authorList>
    </citation>
    <scope>NUCLEOTIDE SEQUENCE [LARGE SCALE GENOMIC DNA]</scope>
    <source>
        <strain evidence="1">SYSU_2023b</strain>
        <tissue evidence="1">Whole body</tissue>
    </source>
</reference>
<dbReference type="Proteomes" id="UP001431783">
    <property type="component" value="Unassembled WGS sequence"/>
</dbReference>
<evidence type="ECO:0008006" key="3">
    <source>
        <dbReference type="Google" id="ProtNLM"/>
    </source>
</evidence>
<proteinExistence type="predicted"/>
<gene>
    <name evidence="1" type="ORF">WA026_015578</name>
</gene>
<evidence type="ECO:0000313" key="1">
    <source>
        <dbReference type="EMBL" id="KAK9891614.1"/>
    </source>
</evidence>
<accession>A0AAW1VH91</accession>
<comment type="caution">
    <text evidence="1">The sequence shown here is derived from an EMBL/GenBank/DDBJ whole genome shotgun (WGS) entry which is preliminary data.</text>
</comment>